<evidence type="ECO:0000259" key="9">
    <source>
        <dbReference type="PROSITE" id="PS50893"/>
    </source>
</evidence>
<evidence type="ECO:0008006" key="13">
    <source>
        <dbReference type="Google" id="ProtNLM"/>
    </source>
</evidence>
<evidence type="ECO:0000256" key="7">
    <source>
        <dbReference type="ARBA" id="ARBA00023136"/>
    </source>
</evidence>
<proteinExistence type="inferred from homology"/>
<comment type="similarity">
    <text evidence="8">Belongs to the binding-protein-dependent transport system permease family.</text>
</comment>
<reference evidence="12" key="1">
    <citation type="submission" date="2020-07" db="EMBL/GenBank/DDBJ databases">
        <title>Complete genome sequencing of Coprobacter sp. strain 2CBH44.</title>
        <authorList>
            <person name="Sakamoto M."/>
            <person name="Murakami T."/>
            <person name="Mori H."/>
        </authorList>
    </citation>
    <scope>NUCLEOTIDE SEQUENCE [LARGE SCALE GENOMIC DNA]</scope>
    <source>
        <strain evidence="12">2CBH44</strain>
    </source>
</reference>
<protein>
    <recommendedName>
        <fullName evidence="13">ATP-binding cassette domain-containing protein</fullName>
    </recommendedName>
</protein>
<dbReference type="Pfam" id="PF00005">
    <property type="entry name" value="ABC_tran"/>
    <property type="match status" value="1"/>
</dbReference>
<name>A0A7G1HWE9_9BACT</name>
<accession>A0A7G1HWE9</accession>
<feature type="transmembrane region" description="Helical" evidence="8">
    <location>
        <begin position="191"/>
        <end position="216"/>
    </location>
</feature>
<feature type="transmembrane region" description="Helical" evidence="8">
    <location>
        <begin position="117"/>
        <end position="140"/>
    </location>
</feature>
<keyword evidence="6 8" id="KW-1133">Transmembrane helix</keyword>
<dbReference type="Pfam" id="PF00528">
    <property type="entry name" value="BPD_transp_1"/>
    <property type="match status" value="1"/>
</dbReference>
<dbReference type="Gene3D" id="3.40.50.300">
    <property type="entry name" value="P-loop containing nucleotide triphosphate hydrolases"/>
    <property type="match status" value="1"/>
</dbReference>
<evidence type="ECO:0000313" key="11">
    <source>
        <dbReference type="EMBL" id="BCI62881.1"/>
    </source>
</evidence>
<dbReference type="SUPFAM" id="SSF52540">
    <property type="entry name" value="P-loop containing nucleoside triphosphate hydrolases"/>
    <property type="match status" value="1"/>
</dbReference>
<dbReference type="InterPro" id="IPR017871">
    <property type="entry name" value="ABC_transporter-like_CS"/>
</dbReference>
<feature type="transmembrane region" description="Helical" evidence="8">
    <location>
        <begin position="146"/>
        <end position="170"/>
    </location>
</feature>
<dbReference type="InterPro" id="IPR027417">
    <property type="entry name" value="P-loop_NTPase"/>
</dbReference>
<dbReference type="PROSITE" id="PS50893">
    <property type="entry name" value="ABC_TRANSPORTER_2"/>
    <property type="match status" value="1"/>
</dbReference>
<dbReference type="EMBL" id="AP023322">
    <property type="protein sequence ID" value="BCI62881.1"/>
    <property type="molecule type" value="Genomic_DNA"/>
</dbReference>
<dbReference type="AlphaFoldDB" id="A0A7G1HWE9"/>
<dbReference type="PANTHER" id="PTHR42781">
    <property type="entry name" value="SPERMIDINE/PUTRESCINE IMPORT ATP-BINDING PROTEIN POTA"/>
    <property type="match status" value="1"/>
</dbReference>
<dbReference type="GO" id="GO:0005886">
    <property type="term" value="C:plasma membrane"/>
    <property type="evidence" value="ECO:0007669"/>
    <property type="project" value="UniProtKB-SubCell"/>
</dbReference>
<evidence type="ECO:0000256" key="5">
    <source>
        <dbReference type="ARBA" id="ARBA00022840"/>
    </source>
</evidence>
<dbReference type="SUPFAM" id="SSF161098">
    <property type="entry name" value="MetI-like"/>
    <property type="match status" value="1"/>
</dbReference>
<sequence length="492" mass="56060">MRINVFDRRMQNLKGTNVQNRYWSLPFWGHNKRVAIVFSILTLLGLWEILALYLDNSLLFPGISDLFSAISGLFFYSDFWTDIYVTLIRGMSGMVIALFISFALAHPMAHNLFLKSYIQPFLSIFRATPIISIILLLLIWLRPEQIPFVMALITMVPVVTENLVAGYENFDIQMREMMTLYRIPVIMRVKYFYYPSLKPYLFSGLISASGLGWKAIIMGEVLAQPQWGIGVSLKEAHGFIEIPVLIAWTLVAVFLSYCIEQILRFLSKKKFPFHFSGVPVQRNKFVAPVSFKNVTKGYGKHVVFRNLSLKIPQGKITCITGPSGCGKTTLLRMIAGLEAPQSGIIERPENSVSYLFQKPVFVSQLTVLQNILWPLSRHMSIMEATDLAISALERMGIEDKAHCMPETLSGGEQQRVALIRTFLYPASIILLDEPFTGLNQALKENIMDMIKVWHQEHETTLLYVTHHADETGMAQNHIILNNMCAKEYEYTI</sequence>
<keyword evidence="7 8" id="KW-0472">Membrane</keyword>
<gene>
    <name evidence="11" type="ORF">Cop2CBH44_12340</name>
</gene>
<dbReference type="PANTHER" id="PTHR42781:SF4">
    <property type="entry name" value="SPERMIDINE_PUTRESCINE IMPORT ATP-BINDING PROTEIN POTA"/>
    <property type="match status" value="1"/>
</dbReference>
<evidence type="ECO:0000256" key="4">
    <source>
        <dbReference type="ARBA" id="ARBA00022741"/>
    </source>
</evidence>
<feature type="transmembrane region" description="Helical" evidence="8">
    <location>
        <begin position="236"/>
        <end position="259"/>
    </location>
</feature>
<organism evidence="11 12">
    <name type="scientific">Coprobacter secundus subsp. similis</name>
    <dbReference type="NCBI Taxonomy" id="2751153"/>
    <lineage>
        <taxon>Bacteria</taxon>
        <taxon>Pseudomonadati</taxon>
        <taxon>Bacteroidota</taxon>
        <taxon>Bacteroidia</taxon>
        <taxon>Bacteroidales</taxon>
        <taxon>Barnesiellaceae</taxon>
        <taxon>Coprobacter</taxon>
    </lineage>
</organism>
<keyword evidence="12" id="KW-1185">Reference proteome</keyword>
<feature type="transmembrane region" description="Helical" evidence="8">
    <location>
        <begin position="83"/>
        <end position="105"/>
    </location>
</feature>
<comment type="subcellular location">
    <subcellularLocation>
        <location evidence="1 8">Cell membrane</location>
        <topology evidence="1 8">Multi-pass membrane protein</topology>
    </subcellularLocation>
</comment>
<keyword evidence="2 8" id="KW-0813">Transport</keyword>
<evidence type="ECO:0000313" key="12">
    <source>
        <dbReference type="Proteomes" id="UP000594042"/>
    </source>
</evidence>
<dbReference type="InterPro" id="IPR003593">
    <property type="entry name" value="AAA+_ATPase"/>
</dbReference>
<dbReference type="KEGG" id="copr:Cop2CBH44_12340"/>
<evidence type="ECO:0000256" key="8">
    <source>
        <dbReference type="RuleBase" id="RU363032"/>
    </source>
</evidence>
<dbReference type="InterPro" id="IPR000515">
    <property type="entry name" value="MetI-like"/>
</dbReference>
<dbReference type="PROSITE" id="PS50928">
    <property type="entry name" value="ABC_TM1"/>
    <property type="match status" value="1"/>
</dbReference>
<dbReference type="GO" id="GO:0016887">
    <property type="term" value="F:ATP hydrolysis activity"/>
    <property type="evidence" value="ECO:0007669"/>
    <property type="project" value="InterPro"/>
</dbReference>
<dbReference type="GO" id="GO:0005524">
    <property type="term" value="F:ATP binding"/>
    <property type="evidence" value="ECO:0007669"/>
    <property type="project" value="UniProtKB-KW"/>
</dbReference>
<dbReference type="GO" id="GO:0055085">
    <property type="term" value="P:transmembrane transport"/>
    <property type="evidence" value="ECO:0007669"/>
    <property type="project" value="InterPro"/>
</dbReference>
<feature type="transmembrane region" description="Helical" evidence="8">
    <location>
        <begin position="34"/>
        <end position="54"/>
    </location>
</feature>
<dbReference type="Gene3D" id="1.10.3720.10">
    <property type="entry name" value="MetI-like"/>
    <property type="match status" value="1"/>
</dbReference>
<dbReference type="Proteomes" id="UP000594042">
    <property type="component" value="Chromosome"/>
</dbReference>
<evidence type="ECO:0000259" key="10">
    <source>
        <dbReference type="PROSITE" id="PS50928"/>
    </source>
</evidence>
<dbReference type="InterPro" id="IPR035906">
    <property type="entry name" value="MetI-like_sf"/>
</dbReference>
<feature type="domain" description="ABC transporter" evidence="9">
    <location>
        <begin position="289"/>
        <end position="492"/>
    </location>
</feature>
<evidence type="ECO:0000256" key="6">
    <source>
        <dbReference type="ARBA" id="ARBA00022989"/>
    </source>
</evidence>
<keyword evidence="3 8" id="KW-0812">Transmembrane</keyword>
<keyword evidence="5" id="KW-0067">ATP-binding</keyword>
<feature type="domain" description="ABC transmembrane type-1" evidence="10">
    <location>
        <begin position="83"/>
        <end position="263"/>
    </location>
</feature>
<evidence type="ECO:0000256" key="2">
    <source>
        <dbReference type="ARBA" id="ARBA00022448"/>
    </source>
</evidence>
<dbReference type="InterPro" id="IPR003439">
    <property type="entry name" value="ABC_transporter-like_ATP-bd"/>
</dbReference>
<evidence type="ECO:0000256" key="1">
    <source>
        <dbReference type="ARBA" id="ARBA00004651"/>
    </source>
</evidence>
<evidence type="ECO:0000256" key="3">
    <source>
        <dbReference type="ARBA" id="ARBA00022692"/>
    </source>
</evidence>
<dbReference type="SMART" id="SM00382">
    <property type="entry name" value="AAA"/>
    <property type="match status" value="1"/>
</dbReference>
<dbReference type="PROSITE" id="PS00211">
    <property type="entry name" value="ABC_TRANSPORTER_1"/>
    <property type="match status" value="1"/>
</dbReference>
<keyword evidence="4" id="KW-0547">Nucleotide-binding</keyword>
<dbReference type="InterPro" id="IPR050093">
    <property type="entry name" value="ABC_SmlMolc_Importer"/>
</dbReference>